<accession>A0A819T8X2</accession>
<dbReference type="EMBL" id="CAJOBE010008845">
    <property type="protein sequence ID" value="CAF4071154.1"/>
    <property type="molecule type" value="Genomic_DNA"/>
</dbReference>
<comment type="caution">
    <text evidence="1">The sequence shown here is derived from an EMBL/GenBank/DDBJ whole genome shotgun (WGS) entry which is preliminary data.</text>
</comment>
<name>A0A819T8X2_9BILA</name>
<feature type="non-terminal residue" evidence="1">
    <location>
        <position position="1"/>
    </location>
</feature>
<dbReference type="AlphaFoldDB" id="A0A819T8X2"/>
<reference evidence="1" key="1">
    <citation type="submission" date="2021-02" db="EMBL/GenBank/DDBJ databases">
        <authorList>
            <person name="Nowell W R."/>
        </authorList>
    </citation>
    <scope>NUCLEOTIDE SEQUENCE</scope>
</reference>
<sequence>KLNELPIDLAVQSIISLNHIQPNESGKIVHCIVIGGAAGVYTGSSLSIDQKS</sequence>
<organism evidence="1 2">
    <name type="scientific">Rotaria sordida</name>
    <dbReference type="NCBI Taxonomy" id="392033"/>
    <lineage>
        <taxon>Eukaryota</taxon>
        <taxon>Metazoa</taxon>
        <taxon>Spiralia</taxon>
        <taxon>Gnathifera</taxon>
        <taxon>Rotifera</taxon>
        <taxon>Eurotatoria</taxon>
        <taxon>Bdelloidea</taxon>
        <taxon>Philodinida</taxon>
        <taxon>Philodinidae</taxon>
        <taxon>Rotaria</taxon>
    </lineage>
</organism>
<protein>
    <submittedName>
        <fullName evidence="1">Uncharacterized protein</fullName>
    </submittedName>
</protein>
<evidence type="ECO:0000313" key="2">
    <source>
        <dbReference type="Proteomes" id="UP000663874"/>
    </source>
</evidence>
<dbReference type="Proteomes" id="UP000663874">
    <property type="component" value="Unassembled WGS sequence"/>
</dbReference>
<gene>
    <name evidence="1" type="ORF">FNK824_LOCUS29818</name>
</gene>
<proteinExistence type="predicted"/>
<evidence type="ECO:0000313" key="1">
    <source>
        <dbReference type="EMBL" id="CAF4071154.1"/>
    </source>
</evidence>